<comment type="pathway">
    <text evidence="9">Antibiotic biosynthesis; penicillin G biosynthesis; penicillin G from L-alpha-aminoadipate and L-cysteine and L-valine: step 2/3.</text>
</comment>
<evidence type="ECO:0000256" key="2">
    <source>
        <dbReference type="ARBA" id="ARBA00001962"/>
    </source>
</evidence>
<dbReference type="InterPro" id="IPR027443">
    <property type="entry name" value="IPNS-like_sf"/>
</dbReference>
<evidence type="ECO:0000259" key="14">
    <source>
        <dbReference type="PROSITE" id="PS51471"/>
    </source>
</evidence>
<proteinExistence type="inferred from homology"/>
<dbReference type="EC" id="1.21.3.1" evidence="10"/>
<comment type="catalytic activity">
    <reaction evidence="12">
        <text>N-[(5S)-5-amino-5-carboxypentanoyl]-L-cysteinyl-D-valine + O2 = isopenicillin N + 2 H2O</text>
        <dbReference type="Rhea" id="RHEA:22428"/>
        <dbReference type="ChEBI" id="CHEBI:15377"/>
        <dbReference type="ChEBI" id="CHEBI:15379"/>
        <dbReference type="ChEBI" id="CHEBI:58399"/>
        <dbReference type="ChEBI" id="CHEBI:58572"/>
        <dbReference type="EC" id="1.21.3.1"/>
    </reaction>
</comment>
<dbReference type="PROSITE" id="PS51471">
    <property type="entry name" value="FE2OG_OXY"/>
    <property type="match status" value="1"/>
</dbReference>
<sequence>MPIRMPSAHVPTIDISPLFGTDPDAKAHVARQINEACRGSGFFYASHHGIDVRRLQDVVNEFHRTMTDQEKHDLAIHAYNENNSHVRNGYYMARPGRKTVESWCYLNPSFGEDHPMIKAGTPMHEVNVWPDEERHPDFRSFGEQYYREVFRLSKVLLRGFALALGKPEEFFENEVTEEDTLSAVSMIRYPYLDPYPEAAIKTGPDGTRLSFEDHLDVSMITVLFQTEVQNLQVETVDGWQSLPTSGENFLINCGTYLGYLTNDYFPAPNHRVKYVNAERLSLPFFLHAGQNSVMKPFHPEDTGDRKLNPAVTYGEYLQEGFHALIAKNGQT</sequence>
<reference evidence="15" key="1">
    <citation type="journal article" date="2000" name="Can. J. Microbiol.">
        <title>PCR cloning, heterologous expression, and characterization of isopenicillin N synthase from Streptomyces lipmanii NRRL 3584.</title>
        <authorList>
            <person name="Loke P."/>
            <person name="Ng C.P."/>
            <person name="Sim T.S."/>
        </authorList>
    </citation>
    <scope>NUCLEOTIDE SEQUENCE</scope>
    <source>
        <strain evidence="15">NRRL 3584</strain>
    </source>
</reference>
<dbReference type="PANTHER" id="PTHR47990">
    <property type="entry name" value="2-OXOGLUTARATE (2OG) AND FE(II)-DEPENDENT OXYGENASE SUPERFAMILY PROTEIN-RELATED"/>
    <property type="match status" value="1"/>
</dbReference>
<name>Q9LCZ2_STRAQ</name>
<evidence type="ECO:0000256" key="5">
    <source>
        <dbReference type="ARBA" id="ARBA00023002"/>
    </source>
</evidence>
<protein>
    <recommendedName>
        <fullName evidence="11">Isopenicillin N synthase</fullName>
        <ecNumber evidence="10">1.21.3.1</ecNumber>
    </recommendedName>
</protein>
<comment type="function">
    <text evidence="8">Removes, in the presence of oxygen, 4 hydrogen atoms from delta-L-(alpha-aminoadipyl)-L-cysteinyl-D-valine (ACV) to form the azetidinone and thiazolidine rings of isopenicillin.</text>
</comment>
<accession>Q9LCZ2</accession>
<dbReference type="InterPro" id="IPR044861">
    <property type="entry name" value="IPNS-like_FE2OG_OXY"/>
</dbReference>
<dbReference type="Gene3D" id="2.60.120.330">
    <property type="entry name" value="B-lactam Antibiotic, Isopenicillin N Synthase, Chain"/>
    <property type="match status" value="1"/>
</dbReference>
<comment type="cofactor">
    <cofactor evidence="1">
        <name>L-ascorbate</name>
        <dbReference type="ChEBI" id="CHEBI:38290"/>
    </cofactor>
</comment>
<dbReference type="EMBL" id="AF133827">
    <property type="protein sequence ID" value="AAF63409.1"/>
    <property type="molecule type" value="Genomic_DNA"/>
</dbReference>
<feature type="domain" description="Fe2OG dioxygenase" evidence="14">
    <location>
        <begin position="180"/>
        <end position="288"/>
    </location>
</feature>
<evidence type="ECO:0000256" key="4">
    <source>
        <dbReference type="ARBA" id="ARBA00022896"/>
    </source>
</evidence>
<evidence type="ECO:0000256" key="6">
    <source>
        <dbReference type="ARBA" id="ARBA00023004"/>
    </source>
</evidence>
<keyword evidence="13" id="KW-0479">Metal-binding</keyword>
<dbReference type="InterPro" id="IPR002057">
    <property type="entry name" value="Isopenicillin-N_synth_CS"/>
</dbReference>
<dbReference type="PROSITE" id="PS00186">
    <property type="entry name" value="IPNS_2"/>
    <property type="match status" value="1"/>
</dbReference>
<keyword evidence="4" id="KW-0847">Vitamin C</keyword>
<dbReference type="Pfam" id="PF14226">
    <property type="entry name" value="DIOX_N"/>
    <property type="match status" value="1"/>
</dbReference>
<keyword evidence="7" id="KW-0045">Antibiotic biosynthesis</keyword>
<dbReference type="InterPro" id="IPR005123">
    <property type="entry name" value="Oxoglu/Fe-dep_dioxygenase_dom"/>
</dbReference>
<evidence type="ECO:0000256" key="11">
    <source>
        <dbReference type="ARBA" id="ARBA00040872"/>
    </source>
</evidence>
<dbReference type="InterPro" id="IPR026992">
    <property type="entry name" value="DIOX_N"/>
</dbReference>
<dbReference type="PROSITE" id="PS00185">
    <property type="entry name" value="IPNS_1"/>
    <property type="match status" value="1"/>
</dbReference>
<evidence type="ECO:0000256" key="3">
    <source>
        <dbReference type="ARBA" id="ARBA00008056"/>
    </source>
</evidence>
<dbReference type="SUPFAM" id="SSF51197">
    <property type="entry name" value="Clavaminate synthase-like"/>
    <property type="match status" value="1"/>
</dbReference>
<dbReference type="GO" id="GO:0017000">
    <property type="term" value="P:antibiotic biosynthetic process"/>
    <property type="evidence" value="ECO:0007669"/>
    <property type="project" value="UniProtKB-KW"/>
</dbReference>
<keyword evidence="6 13" id="KW-0408">Iron</keyword>
<evidence type="ECO:0000256" key="8">
    <source>
        <dbReference type="ARBA" id="ARBA00037057"/>
    </source>
</evidence>
<dbReference type="Pfam" id="PF03171">
    <property type="entry name" value="2OG-FeII_Oxy"/>
    <property type="match status" value="1"/>
</dbReference>
<comment type="cofactor">
    <cofactor evidence="2">
        <name>Fe cation</name>
        <dbReference type="ChEBI" id="CHEBI:24875"/>
    </cofactor>
</comment>
<comment type="similarity">
    <text evidence="3 13">Belongs to the iron/ascorbate-dependent oxidoreductase family.</text>
</comment>
<evidence type="ECO:0000256" key="12">
    <source>
        <dbReference type="ARBA" id="ARBA00048357"/>
    </source>
</evidence>
<organism evidence="15">
    <name type="scientific">Streptomyces anulatus</name>
    <name type="common">Streptomyces chrysomallus</name>
    <dbReference type="NCBI Taxonomy" id="1892"/>
    <lineage>
        <taxon>Bacteria</taxon>
        <taxon>Bacillati</taxon>
        <taxon>Actinomycetota</taxon>
        <taxon>Actinomycetes</taxon>
        <taxon>Kitasatosporales</taxon>
        <taxon>Streptomycetaceae</taxon>
        <taxon>Streptomyces</taxon>
    </lineage>
</organism>
<evidence type="ECO:0000256" key="7">
    <source>
        <dbReference type="ARBA" id="ARBA00023194"/>
    </source>
</evidence>
<dbReference type="AlphaFoldDB" id="Q9LCZ2"/>
<dbReference type="PRINTS" id="PR00682">
    <property type="entry name" value="IPNSYNTHASE"/>
</dbReference>
<evidence type="ECO:0000313" key="15">
    <source>
        <dbReference type="EMBL" id="AAF63409.1"/>
    </source>
</evidence>
<dbReference type="GO" id="GO:0031418">
    <property type="term" value="F:L-ascorbic acid binding"/>
    <property type="evidence" value="ECO:0007669"/>
    <property type="project" value="UniProtKB-KW"/>
</dbReference>
<evidence type="ECO:0000256" key="10">
    <source>
        <dbReference type="ARBA" id="ARBA00039072"/>
    </source>
</evidence>
<dbReference type="InterPro" id="IPR050231">
    <property type="entry name" value="Iron_ascorbate_oxido_reductase"/>
</dbReference>
<dbReference type="GO" id="GO:0016216">
    <property type="term" value="F:isopenicillin-N synthase activity"/>
    <property type="evidence" value="ECO:0007669"/>
    <property type="project" value="UniProtKB-EC"/>
</dbReference>
<dbReference type="SMR" id="Q9LCZ2"/>
<keyword evidence="5 13" id="KW-0560">Oxidoreductase</keyword>
<evidence type="ECO:0000256" key="9">
    <source>
        <dbReference type="ARBA" id="ARBA00037903"/>
    </source>
</evidence>
<evidence type="ECO:0000256" key="13">
    <source>
        <dbReference type="RuleBase" id="RU003682"/>
    </source>
</evidence>
<dbReference type="GO" id="GO:0005506">
    <property type="term" value="F:iron ion binding"/>
    <property type="evidence" value="ECO:0007669"/>
    <property type="project" value="InterPro"/>
</dbReference>
<evidence type="ECO:0000256" key="1">
    <source>
        <dbReference type="ARBA" id="ARBA00001961"/>
    </source>
</evidence>